<reference evidence="2" key="1">
    <citation type="submission" date="2016-11" db="EMBL/GenBank/DDBJ databases">
        <authorList>
            <person name="Varghese N."/>
            <person name="Submissions S."/>
        </authorList>
    </citation>
    <scope>NUCLEOTIDE SEQUENCE [LARGE SCALE GENOMIC DNA]</scope>
    <source>
        <strain evidence="2">DSM 17957</strain>
    </source>
</reference>
<gene>
    <name evidence="1" type="ORF">SAMN02745975_00364</name>
</gene>
<proteinExistence type="predicted"/>
<dbReference type="RefSeq" id="WP_110939662.1">
    <property type="nucleotide sequence ID" value="NZ_FQZV01000005.1"/>
</dbReference>
<dbReference type="Proteomes" id="UP000184536">
    <property type="component" value="Unassembled WGS sequence"/>
</dbReference>
<dbReference type="EMBL" id="FQZV01000005">
    <property type="protein sequence ID" value="SHI67725.1"/>
    <property type="molecule type" value="Genomic_DNA"/>
</dbReference>
<organism evidence="1 2">
    <name type="scientific">Geosporobacter subterraneus DSM 17957</name>
    <dbReference type="NCBI Taxonomy" id="1121919"/>
    <lineage>
        <taxon>Bacteria</taxon>
        <taxon>Bacillati</taxon>
        <taxon>Bacillota</taxon>
        <taxon>Clostridia</taxon>
        <taxon>Peptostreptococcales</taxon>
        <taxon>Thermotaleaceae</taxon>
        <taxon>Geosporobacter</taxon>
    </lineage>
</organism>
<evidence type="ECO:0000313" key="2">
    <source>
        <dbReference type="Proteomes" id="UP000184536"/>
    </source>
</evidence>
<name>A0A1M6D349_9FIRM</name>
<keyword evidence="2" id="KW-1185">Reference proteome</keyword>
<protein>
    <submittedName>
        <fullName evidence="1">Uncharacterized protein</fullName>
    </submittedName>
</protein>
<dbReference type="OrthoDB" id="1726797at2"/>
<sequence>MAKDMETWPRQIKTYEELPKQYQHFFEVFQDGRIPLPYVIFIPAMQWRKRNCKEKLLCLTASEISIYERDNEDIFKEGLTFESIHFIEEGTVLLYSWIKVHGNADGKLKTIQVEFNTVTKNLFHPVILELRKGALGYEDKKNEPSNTKIAQLKEKSYKFMNYGLDSLLPGQAIKALMFQPSVYEKAYLFFERLLSPAQLHLLTAEEYILIQEEEDKKNDKSQYSGIWTYIPLKNLRNIKVRPIAAQGLIELSLEGYYSQKIQTTLGSGAKEELKTYLKQVEQHLKENDSVSNRMLG</sequence>
<accession>A0A1M6D349</accession>
<evidence type="ECO:0000313" key="1">
    <source>
        <dbReference type="EMBL" id="SHI67725.1"/>
    </source>
</evidence>
<dbReference type="AlphaFoldDB" id="A0A1M6D349"/>